<evidence type="ECO:0000313" key="2">
    <source>
        <dbReference type="EMBL" id="KAK2120932.1"/>
    </source>
</evidence>
<proteinExistence type="predicted"/>
<sequence length="412" mass="45640">MSFSGASRISREWSSSSSVHACEPPSSITPAPPNTHSPKLLVRFLSINNALTVNLCSPSSSPVDDSEECTLGREEEEVASDTENGPASARSMLVKRLAPYTPARSTFPKAPCPVVVLQDLILEDIEDDEMPPDMVLQDLILEDIEDDEMPPDMRPVSGVSDQLRPDSRCPVEVLQDLILEDIEDDEMSPDMDLILEDIEDDEMPPDMTSVVMDSSDQSVEFLANGGLIDNVSPVEVLQDLILEDIEDDEMSPDMVLQDLILEDIEDDEMPPDMHQGEWSSSSSIHACPVEVLQDLILEDIEDDEMPPDMTSVVMDSSDQSVEFLANGGLIDNVSPVEVIQDLILEEIEKYEVLRDLDTVRAPHYLYRVCRATPFHWVQAHPCWNPSGPLDTADVVLTLLSPADAQEVTVNVW</sequence>
<feature type="region of interest" description="Disordered" evidence="1">
    <location>
        <begin position="1"/>
        <end position="34"/>
    </location>
</feature>
<protein>
    <submittedName>
        <fullName evidence="2">Uncharacterized protein</fullName>
    </submittedName>
</protein>
<evidence type="ECO:0000256" key="1">
    <source>
        <dbReference type="SAM" id="MobiDB-lite"/>
    </source>
</evidence>
<gene>
    <name evidence="2" type="ORF">P7K49_002318</name>
</gene>
<feature type="compositionally biased region" description="Low complexity" evidence="1">
    <location>
        <begin position="1"/>
        <end position="18"/>
    </location>
</feature>
<reference evidence="2 3" key="1">
    <citation type="submission" date="2023-05" db="EMBL/GenBank/DDBJ databases">
        <title>B98-5 Cell Line De Novo Hybrid Assembly: An Optical Mapping Approach.</title>
        <authorList>
            <person name="Kananen K."/>
            <person name="Auerbach J.A."/>
            <person name="Kautto E."/>
            <person name="Blachly J.S."/>
        </authorList>
    </citation>
    <scope>NUCLEOTIDE SEQUENCE [LARGE SCALE GENOMIC DNA]</scope>
    <source>
        <strain evidence="2">B95-8</strain>
        <tissue evidence="2">Cell line</tissue>
    </source>
</reference>
<feature type="compositionally biased region" description="Acidic residues" evidence="1">
    <location>
        <begin position="64"/>
        <end position="80"/>
    </location>
</feature>
<organism evidence="2 3">
    <name type="scientific">Saguinus oedipus</name>
    <name type="common">Cotton-top tamarin</name>
    <name type="synonym">Oedipomidas oedipus</name>
    <dbReference type="NCBI Taxonomy" id="9490"/>
    <lineage>
        <taxon>Eukaryota</taxon>
        <taxon>Metazoa</taxon>
        <taxon>Chordata</taxon>
        <taxon>Craniata</taxon>
        <taxon>Vertebrata</taxon>
        <taxon>Euteleostomi</taxon>
        <taxon>Mammalia</taxon>
        <taxon>Eutheria</taxon>
        <taxon>Euarchontoglires</taxon>
        <taxon>Primates</taxon>
        <taxon>Haplorrhini</taxon>
        <taxon>Platyrrhini</taxon>
        <taxon>Cebidae</taxon>
        <taxon>Callitrichinae</taxon>
        <taxon>Saguinus</taxon>
    </lineage>
</organism>
<keyword evidence="3" id="KW-1185">Reference proteome</keyword>
<accession>A0ABQ9WH17</accession>
<name>A0ABQ9WH17_SAGOE</name>
<dbReference type="EMBL" id="JASSZA010000001">
    <property type="protein sequence ID" value="KAK2120932.1"/>
    <property type="molecule type" value="Genomic_DNA"/>
</dbReference>
<dbReference type="Proteomes" id="UP001266305">
    <property type="component" value="Unassembled WGS sequence"/>
</dbReference>
<comment type="caution">
    <text evidence="2">The sequence shown here is derived from an EMBL/GenBank/DDBJ whole genome shotgun (WGS) entry which is preliminary data.</text>
</comment>
<evidence type="ECO:0000313" key="3">
    <source>
        <dbReference type="Proteomes" id="UP001266305"/>
    </source>
</evidence>
<feature type="region of interest" description="Disordered" evidence="1">
    <location>
        <begin position="57"/>
        <end position="87"/>
    </location>
</feature>